<sequence>YKRYMGKLLATYWDIKEIELGVEDKIYDLASGQNFYEHKIIRTAMGGIIDFQIIHDRISEEELRAKAEQEEEQRIEDAEQTETTDE</sequence>
<feature type="region of interest" description="Disordered" evidence="1">
    <location>
        <begin position="64"/>
        <end position="86"/>
    </location>
</feature>
<reference evidence="2" key="1">
    <citation type="journal article" date="2014" name="Front. Microbiol.">
        <title>High frequency of phylogenetically diverse reductive dehalogenase-homologous genes in deep subseafloor sedimentary metagenomes.</title>
        <authorList>
            <person name="Kawai M."/>
            <person name="Futagami T."/>
            <person name="Toyoda A."/>
            <person name="Takaki Y."/>
            <person name="Nishi S."/>
            <person name="Hori S."/>
            <person name="Arai W."/>
            <person name="Tsubouchi T."/>
            <person name="Morono Y."/>
            <person name="Uchiyama I."/>
            <person name="Ito T."/>
            <person name="Fujiyama A."/>
            <person name="Inagaki F."/>
            <person name="Takami H."/>
        </authorList>
    </citation>
    <scope>NUCLEOTIDE SEQUENCE</scope>
    <source>
        <strain evidence="2">Expedition CK06-06</strain>
    </source>
</reference>
<dbReference type="EMBL" id="BARW01022893">
    <property type="protein sequence ID" value="GAI89649.1"/>
    <property type="molecule type" value="Genomic_DNA"/>
</dbReference>
<gene>
    <name evidence="2" type="ORF">S12H4_38095</name>
</gene>
<evidence type="ECO:0000313" key="2">
    <source>
        <dbReference type="EMBL" id="GAI89649.1"/>
    </source>
</evidence>
<feature type="compositionally biased region" description="Acidic residues" evidence="1">
    <location>
        <begin position="69"/>
        <end position="86"/>
    </location>
</feature>
<dbReference type="AlphaFoldDB" id="X1UBD5"/>
<proteinExistence type="predicted"/>
<protein>
    <submittedName>
        <fullName evidence="2">Uncharacterized protein</fullName>
    </submittedName>
</protein>
<feature type="non-terminal residue" evidence="2">
    <location>
        <position position="1"/>
    </location>
</feature>
<evidence type="ECO:0000256" key="1">
    <source>
        <dbReference type="SAM" id="MobiDB-lite"/>
    </source>
</evidence>
<organism evidence="2">
    <name type="scientific">marine sediment metagenome</name>
    <dbReference type="NCBI Taxonomy" id="412755"/>
    <lineage>
        <taxon>unclassified sequences</taxon>
        <taxon>metagenomes</taxon>
        <taxon>ecological metagenomes</taxon>
    </lineage>
</organism>
<accession>X1UBD5</accession>
<comment type="caution">
    <text evidence="2">The sequence shown here is derived from an EMBL/GenBank/DDBJ whole genome shotgun (WGS) entry which is preliminary data.</text>
</comment>
<name>X1UBD5_9ZZZZ</name>